<evidence type="ECO:0000313" key="1">
    <source>
        <dbReference type="EMBL" id="OAD57695.1"/>
    </source>
</evidence>
<gene>
    <name evidence="1" type="ORF">WN48_01683</name>
</gene>
<sequence length="146" mass="16504">KCVSNFTTAIEACLEPEERENKKIIQNITDSLLNFVCYKEGDRIALFISANGPECLQSKQQEMQHCIDNTFQGYMSQLDFKNESLPELDSLPSLVFGTKECMDISNIQSCVVRELEKCSDPTPANIVDSILNFIRKVTPCQNLMTL</sequence>
<dbReference type="PANTHER" id="PTHR20997:SF2">
    <property type="entry name" value="EG:BACR42I17.2 PROTEIN-RELATED"/>
    <property type="match status" value="1"/>
</dbReference>
<keyword evidence="2" id="KW-1185">Reference proteome</keyword>
<dbReference type="AlphaFoldDB" id="A0A310SM02"/>
<dbReference type="Proteomes" id="UP000250275">
    <property type="component" value="Unassembled WGS sequence"/>
</dbReference>
<protein>
    <submittedName>
        <fullName evidence="1">27 kDa glycoprotein</fullName>
    </submittedName>
</protein>
<accession>A0A310SM02</accession>
<dbReference type="EMBL" id="KQ761389">
    <property type="protein sequence ID" value="OAD57695.1"/>
    <property type="molecule type" value="Genomic_DNA"/>
</dbReference>
<feature type="non-terminal residue" evidence="1">
    <location>
        <position position="146"/>
    </location>
</feature>
<evidence type="ECO:0000313" key="2">
    <source>
        <dbReference type="Proteomes" id="UP000250275"/>
    </source>
</evidence>
<dbReference type="PANTHER" id="PTHR20997">
    <property type="entry name" value="EG:BACR42I17.2 PROTEIN-RELATED"/>
    <property type="match status" value="1"/>
</dbReference>
<dbReference type="Pfam" id="PF07165">
    <property type="entry name" value="DUF1397"/>
    <property type="match status" value="1"/>
</dbReference>
<name>A0A310SM02_9HYME</name>
<dbReference type="OrthoDB" id="18978at2759"/>
<feature type="non-terminal residue" evidence="1">
    <location>
        <position position="1"/>
    </location>
</feature>
<organism evidence="1 2">
    <name type="scientific">Eufriesea mexicana</name>
    <dbReference type="NCBI Taxonomy" id="516756"/>
    <lineage>
        <taxon>Eukaryota</taxon>
        <taxon>Metazoa</taxon>
        <taxon>Ecdysozoa</taxon>
        <taxon>Arthropoda</taxon>
        <taxon>Hexapoda</taxon>
        <taxon>Insecta</taxon>
        <taxon>Pterygota</taxon>
        <taxon>Neoptera</taxon>
        <taxon>Endopterygota</taxon>
        <taxon>Hymenoptera</taxon>
        <taxon>Apocrita</taxon>
        <taxon>Aculeata</taxon>
        <taxon>Apoidea</taxon>
        <taxon>Anthophila</taxon>
        <taxon>Apidae</taxon>
        <taxon>Eufriesea</taxon>
    </lineage>
</organism>
<dbReference type="InterPro" id="IPR009832">
    <property type="entry name" value="DUF1397"/>
</dbReference>
<proteinExistence type="predicted"/>
<reference evidence="1 2" key="1">
    <citation type="submission" date="2015-07" db="EMBL/GenBank/DDBJ databases">
        <title>The genome of Eufriesea mexicana.</title>
        <authorList>
            <person name="Pan H."/>
            <person name="Kapheim K."/>
        </authorList>
    </citation>
    <scope>NUCLEOTIDE SEQUENCE [LARGE SCALE GENOMIC DNA]</scope>
    <source>
        <strain evidence="1">0111107269</strain>
        <tissue evidence="1">Whole body</tissue>
    </source>
</reference>